<dbReference type="Proteomes" id="UP001303046">
    <property type="component" value="Unassembled WGS sequence"/>
</dbReference>
<dbReference type="EMBL" id="JAVFWL010000006">
    <property type="protein sequence ID" value="KAK6761818.1"/>
    <property type="molecule type" value="Genomic_DNA"/>
</dbReference>
<evidence type="ECO:0000313" key="1">
    <source>
        <dbReference type="EMBL" id="KAK6761818.1"/>
    </source>
</evidence>
<accession>A0ABR1EGT8</accession>
<keyword evidence="2" id="KW-1185">Reference proteome</keyword>
<evidence type="ECO:0000313" key="2">
    <source>
        <dbReference type="Proteomes" id="UP001303046"/>
    </source>
</evidence>
<name>A0ABR1EGT8_NECAM</name>
<sequence length="186" mass="21080">MTRNFPQFGAAKSVVLNRPSELKKASPQLIVYTIWDTARFKPHHVFTIKMDVIVRRRRIETTVVAPHCYHKYGNHHTAKKVSTVSLGQWACLEQLNYICCLPNRCSVNDVDETARSLMQAMFDAVKVITMDLNTGICRVAWQRFPLSAPCSCSIDYVICCFAITLDCKGAGDIGRKICVTILQHWT</sequence>
<protein>
    <submittedName>
        <fullName evidence="1">Uncharacterized protein</fullName>
    </submittedName>
</protein>
<reference evidence="1 2" key="1">
    <citation type="submission" date="2023-08" db="EMBL/GenBank/DDBJ databases">
        <title>A Necator americanus chromosomal reference genome.</title>
        <authorList>
            <person name="Ilik V."/>
            <person name="Petrzelkova K.J."/>
            <person name="Pardy F."/>
            <person name="Fuh T."/>
            <person name="Niatou-Singa F.S."/>
            <person name="Gouil Q."/>
            <person name="Baker L."/>
            <person name="Ritchie M.E."/>
            <person name="Jex A.R."/>
            <person name="Gazzola D."/>
            <person name="Li H."/>
            <person name="Toshio Fujiwara R."/>
            <person name="Zhan B."/>
            <person name="Aroian R.V."/>
            <person name="Pafco B."/>
            <person name="Schwarz E.M."/>
        </authorList>
    </citation>
    <scope>NUCLEOTIDE SEQUENCE [LARGE SCALE GENOMIC DNA]</scope>
    <source>
        <strain evidence="1 2">Aroian</strain>
        <tissue evidence="1">Whole animal</tissue>
    </source>
</reference>
<organism evidence="1 2">
    <name type="scientific">Necator americanus</name>
    <name type="common">Human hookworm</name>
    <dbReference type="NCBI Taxonomy" id="51031"/>
    <lineage>
        <taxon>Eukaryota</taxon>
        <taxon>Metazoa</taxon>
        <taxon>Ecdysozoa</taxon>
        <taxon>Nematoda</taxon>
        <taxon>Chromadorea</taxon>
        <taxon>Rhabditida</taxon>
        <taxon>Rhabditina</taxon>
        <taxon>Rhabditomorpha</taxon>
        <taxon>Strongyloidea</taxon>
        <taxon>Ancylostomatidae</taxon>
        <taxon>Bunostominae</taxon>
        <taxon>Necator</taxon>
    </lineage>
</organism>
<gene>
    <name evidence="1" type="primary">Necator_chrX.g22942</name>
    <name evidence="1" type="ORF">RB195_022779</name>
</gene>
<proteinExistence type="predicted"/>
<comment type="caution">
    <text evidence="1">The sequence shown here is derived from an EMBL/GenBank/DDBJ whole genome shotgun (WGS) entry which is preliminary data.</text>
</comment>